<keyword evidence="4" id="KW-1185">Reference proteome</keyword>
<feature type="transmembrane region" description="Helical" evidence="2">
    <location>
        <begin position="506"/>
        <end position="525"/>
    </location>
</feature>
<evidence type="ECO:0000256" key="2">
    <source>
        <dbReference type="SAM" id="Phobius"/>
    </source>
</evidence>
<feature type="transmembrane region" description="Helical" evidence="2">
    <location>
        <begin position="878"/>
        <end position="897"/>
    </location>
</feature>
<feature type="transmembrane region" description="Helical" evidence="2">
    <location>
        <begin position="783"/>
        <end position="804"/>
    </location>
</feature>
<feature type="transmembrane region" description="Helical" evidence="2">
    <location>
        <begin position="385"/>
        <end position="406"/>
    </location>
</feature>
<dbReference type="OrthoDB" id="207428at2"/>
<reference evidence="3 4" key="1">
    <citation type="submission" date="2017-02" db="EMBL/GenBank/DDBJ databases">
        <authorList>
            <person name="Peterson S.W."/>
        </authorList>
    </citation>
    <scope>NUCLEOTIDE SEQUENCE [LARGE SCALE GENOMIC DNA]</scope>
    <source>
        <strain evidence="3 4">ATCC 49788</strain>
    </source>
</reference>
<dbReference type="RefSeq" id="WP_078921796.1">
    <property type="nucleotide sequence ID" value="NZ_FUYB01000004.1"/>
</dbReference>
<feature type="transmembrane region" description="Helical" evidence="2">
    <location>
        <begin position="134"/>
        <end position="153"/>
    </location>
</feature>
<gene>
    <name evidence="3" type="ORF">SAMN02745130_01327</name>
</gene>
<feature type="transmembrane region" description="Helical" evidence="2">
    <location>
        <begin position="753"/>
        <end position="771"/>
    </location>
</feature>
<dbReference type="Proteomes" id="UP000190460">
    <property type="component" value="Unassembled WGS sequence"/>
</dbReference>
<feature type="transmembrane region" description="Helical" evidence="2">
    <location>
        <begin position="650"/>
        <end position="670"/>
    </location>
</feature>
<feature type="transmembrane region" description="Helical" evidence="2">
    <location>
        <begin position="849"/>
        <end position="866"/>
    </location>
</feature>
<keyword evidence="2" id="KW-0472">Membrane</keyword>
<sequence length="912" mass="100678">MIFSLFLLIVGGLLAAFWGDSPIVGGGLGLLIGWVYHLMLRIRQLEATIQQLAPPESAPVQTSAPVPTPVPTQVSASADTSVSAPASVQMDLEPSQPELPLPNQALPEPIVHTEPAALSILSKAKAWLFGGNPFVRLGVVILFFGVVFLLRYSLQHNLVPVELRLLGSASAALALLGFGWRLRTRTGAYGLILQAGGIGLLYLTIFGAYSLYHLIPSLIAFALLLMIVLAAAALAVLQNSLPLAVFATVGGFLAPLLTSSGSNNYIGLFSFYALLNAGIVMIAWFKSWRLLNLIGFIFTFVIAGFWGWFSYRPEDFWATEGFLMLFFLFYVAIAILFATRSPFNFKDKVDGSLVFGTAIIGFCMQIGLFLPLLAEGRPVTFLSQYGLAMSAVILSLFYLGLAFLLWRRYAEAQRLLAETFLVLSVIFATLTIPLAVQSAAITSAAWAIEGAGIIWLGIRQQQFVQRLVAVGLQFISLLILILNLGASINAYPYGADTGSMLGVTQGLFLASSLIALAMLVASRLLSAEFAGKRSLETGLAMSLLVSALVMHFLSFELQLAWSDLDYPIHFHLLYAMAVIALLLLSTRHYWRLLSWVLPLPIVLLSLALLMMLVEGRSLFEAYLVLVWAGALGLWYGFLWRLERQAWFSTWVKLAQAFTLWLIIILLMLQLQVWLKDYFTLDNAWPIAALPLVPLSMIWLILKAPIWPFTTQRALLFYSVVLPSLCLITGWFLLSLSVAGDAEPLPWLPVFNPIDLVTVWFAFTLLMVNSYWQQQTSLKAPRFLPYSLIFIGFAWLNLTVLRVLHHWYDLAWAFPDLLINPITQTTLALVWGSSGLLFTWWGNRSGRRGVWSAGAMLLAAVILKLFLIDFASSDTVERIISFIGVGVLLLFIGYLAPLPPAPKDAAKELTHVE</sequence>
<feature type="transmembrane region" description="Helical" evidence="2">
    <location>
        <begin position="189"/>
        <end position="212"/>
    </location>
</feature>
<keyword evidence="2" id="KW-0812">Transmembrane</keyword>
<evidence type="ECO:0000313" key="4">
    <source>
        <dbReference type="Proteomes" id="UP000190460"/>
    </source>
</evidence>
<feature type="transmembrane region" description="Helical" evidence="2">
    <location>
        <begin position="713"/>
        <end position="733"/>
    </location>
</feature>
<feature type="transmembrane region" description="Helical" evidence="2">
    <location>
        <begin position="682"/>
        <end position="701"/>
    </location>
</feature>
<dbReference type="Pfam" id="PF10101">
    <property type="entry name" value="DUF2339"/>
    <property type="match status" value="1"/>
</dbReference>
<feature type="transmembrane region" description="Helical" evidence="2">
    <location>
        <begin position="265"/>
        <end position="285"/>
    </location>
</feature>
<evidence type="ECO:0000313" key="3">
    <source>
        <dbReference type="EMBL" id="SKA74035.1"/>
    </source>
</evidence>
<accession>A0A1T4WAQ9</accession>
<feature type="transmembrane region" description="Helical" evidence="2">
    <location>
        <begin position="467"/>
        <end position="486"/>
    </location>
</feature>
<feature type="compositionally biased region" description="Polar residues" evidence="1">
    <location>
        <begin position="59"/>
        <end position="75"/>
    </location>
</feature>
<feature type="transmembrane region" description="Helical" evidence="2">
    <location>
        <begin position="592"/>
        <end position="613"/>
    </location>
</feature>
<evidence type="ECO:0000256" key="1">
    <source>
        <dbReference type="SAM" id="MobiDB-lite"/>
    </source>
</evidence>
<dbReference type="STRING" id="92487.SAMN02745130_01327"/>
<organism evidence="3 4">
    <name type="scientific">Thiothrix eikelboomii</name>
    <dbReference type="NCBI Taxonomy" id="92487"/>
    <lineage>
        <taxon>Bacteria</taxon>
        <taxon>Pseudomonadati</taxon>
        <taxon>Pseudomonadota</taxon>
        <taxon>Gammaproteobacteria</taxon>
        <taxon>Thiotrichales</taxon>
        <taxon>Thiotrichaceae</taxon>
        <taxon>Thiothrix</taxon>
    </lineage>
</organism>
<feature type="transmembrane region" description="Helical" evidence="2">
    <location>
        <begin position="165"/>
        <end position="182"/>
    </location>
</feature>
<feature type="transmembrane region" description="Helical" evidence="2">
    <location>
        <begin position="290"/>
        <end position="309"/>
    </location>
</feature>
<dbReference type="InterPro" id="IPR019286">
    <property type="entry name" value="DUF2339_TM"/>
</dbReference>
<dbReference type="AlphaFoldDB" id="A0A1T4WAQ9"/>
<feature type="transmembrane region" description="Helical" evidence="2">
    <location>
        <begin position="816"/>
        <end position="837"/>
    </location>
</feature>
<dbReference type="PANTHER" id="PTHR38434">
    <property type="entry name" value="BLL2549 PROTEIN"/>
    <property type="match status" value="1"/>
</dbReference>
<feature type="transmembrane region" description="Helical" evidence="2">
    <location>
        <begin position="566"/>
        <end position="585"/>
    </location>
</feature>
<feature type="transmembrane region" description="Helical" evidence="2">
    <location>
        <begin position="25"/>
        <end position="42"/>
    </location>
</feature>
<feature type="transmembrane region" description="Helical" evidence="2">
    <location>
        <begin position="440"/>
        <end position="458"/>
    </location>
</feature>
<feature type="transmembrane region" description="Helical" evidence="2">
    <location>
        <begin position="415"/>
        <end position="434"/>
    </location>
</feature>
<protein>
    <submittedName>
        <fullName evidence="3">Uncharacterized membrane protein</fullName>
    </submittedName>
</protein>
<feature type="transmembrane region" description="Helical" evidence="2">
    <location>
        <begin position="537"/>
        <end position="554"/>
    </location>
</feature>
<name>A0A1T4WAQ9_9GAMM</name>
<feature type="transmembrane region" description="Helical" evidence="2">
    <location>
        <begin position="351"/>
        <end position="373"/>
    </location>
</feature>
<dbReference type="PANTHER" id="PTHR38434:SF1">
    <property type="entry name" value="BLL2549 PROTEIN"/>
    <property type="match status" value="1"/>
</dbReference>
<dbReference type="PIRSF" id="PIRSF035905">
    <property type="entry name" value="UCP035905_mp"/>
    <property type="match status" value="1"/>
</dbReference>
<feature type="transmembrane region" description="Helical" evidence="2">
    <location>
        <begin position="218"/>
        <end position="236"/>
    </location>
</feature>
<keyword evidence="2" id="KW-1133">Transmembrane helix</keyword>
<feature type="transmembrane region" description="Helical" evidence="2">
    <location>
        <begin position="619"/>
        <end position="638"/>
    </location>
</feature>
<feature type="region of interest" description="Disordered" evidence="1">
    <location>
        <begin position="56"/>
        <end position="75"/>
    </location>
</feature>
<dbReference type="InterPro" id="IPR014600">
    <property type="entry name" value="UCP035905_mem"/>
</dbReference>
<proteinExistence type="predicted"/>
<feature type="transmembrane region" description="Helical" evidence="2">
    <location>
        <begin position="243"/>
        <end position="259"/>
    </location>
</feature>
<dbReference type="EMBL" id="FUYB01000004">
    <property type="protein sequence ID" value="SKA74035.1"/>
    <property type="molecule type" value="Genomic_DNA"/>
</dbReference>
<feature type="transmembrane region" description="Helical" evidence="2">
    <location>
        <begin position="321"/>
        <end position="339"/>
    </location>
</feature>